<dbReference type="GO" id="GO:0005783">
    <property type="term" value="C:endoplasmic reticulum"/>
    <property type="evidence" value="ECO:0007669"/>
    <property type="project" value="TreeGrafter"/>
</dbReference>
<evidence type="ECO:0000313" key="25">
    <source>
        <dbReference type="Proteomes" id="UP000198287"/>
    </source>
</evidence>
<dbReference type="GO" id="GO:0006629">
    <property type="term" value="P:lipid metabolic process"/>
    <property type="evidence" value="ECO:0007669"/>
    <property type="project" value="UniProtKB-KW"/>
</dbReference>
<dbReference type="GO" id="GO:0005741">
    <property type="term" value="C:mitochondrial outer membrane"/>
    <property type="evidence" value="ECO:0007669"/>
    <property type="project" value="UniProtKB-SubCell"/>
</dbReference>
<evidence type="ECO:0000256" key="4">
    <source>
        <dbReference type="ARBA" id="ARBA00022692"/>
    </source>
</evidence>
<protein>
    <recommendedName>
        <fullName evidence="20">Glutathione S-transferase 3, mitochondrial</fullName>
        <ecNumber evidence="16">4.4.1.20</ecNumber>
    </recommendedName>
    <alternativeName>
        <fullName evidence="21">Glutathione peroxidase MGST3</fullName>
    </alternativeName>
    <alternativeName>
        <fullName evidence="22">LTC4 synthase MGST3</fullName>
    </alternativeName>
</protein>
<evidence type="ECO:0000256" key="19">
    <source>
        <dbReference type="ARBA" id="ARBA00051411"/>
    </source>
</evidence>
<evidence type="ECO:0000256" key="23">
    <source>
        <dbReference type="SAM" id="Phobius"/>
    </source>
</evidence>
<proteinExistence type="inferred from homology"/>
<evidence type="ECO:0000256" key="15">
    <source>
        <dbReference type="ARBA" id="ARBA00037916"/>
    </source>
</evidence>
<dbReference type="GO" id="GO:0004464">
    <property type="term" value="F:leukotriene-C4 synthase activity"/>
    <property type="evidence" value="ECO:0007669"/>
    <property type="project" value="UniProtKB-EC"/>
</dbReference>
<evidence type="ECO:0000256" key="17">
    <source>
        <dbReference type="ARBA" id="ARBA00043664"/>
    </source>
</evidence>
<keyword evidence="10 23" id="KW-0472">Membrane</keyword>
<dbReference type="OMA" id="ACQHLGW"/>
<reference evidence="24 25" key="1">
    <citation type="submission" date="2015-12" db="EMBL/GenBank/DDBJ databases">
        <title>The genome of Folsomia candida.</title>
        <authorList>
            <person name="Faddeeva A."/>
            <person name="Derks M.F."/>
            <person name="Anvar Y."/>
            <person name="Smit S."/>
            <person name="Van Straalen N."/>
            <person name="Roelofs D."/>
        </authorList>
    </citation>
    <scope>NUCLEOTIDE SEQUENCE [LARGE SCALE GENOMIC DNA]</scope>
    <source>
        <strain evidence="24 25">VU population</strain>
        <tissue evidence="24">Whole body</tissue>
    </source>
</reference>
<dbReference type="InterPro" id="IPR023352">
    <property type="entry name" value="MAPEG-like_dom_sf"/>
</dbReference>
<sequence>MDFIFGGSALNKGANLVTVGIPREFGYVVLVAAASAIMIIWMGIQVGKARKKFKITYPTMYAPSDTKEGDHFNCYQRAHQNTLEGYPTFLFLLFLGGLEMPVFSALAGVVFILGRISYARGYYTGDPKNRLRGMYAMIGVLALLIATLKFGIRLICM</sequence>
<keyword evidence="6 23" id="KW-1133">Transmembrane helix</keyword>
<keyword evidence="9" id="KW-0496">Mitochondrion</keyword>
<comment type="pathway">
    <text evidence="15">Lipid metabolism; arachidonate metabolism.</text>
</comment>
<dbReference type="PANTHER" id="PTHR10250:SF26">
    <property type="entry name" value="GLUTATHIONE S-TRANSFERASE 3, MITOCHONDRIAL"/>
    <property type="match status" value="1"/>
</dbReference>
<comment type="subcellular location">
    <subcellularLocation>
        <location evidence="1">Mitochondrion outer membrane</location>
        <topology evidence="1">Multi-pass membrane protein</topology>
    </subcellularLocation>
</comment>
<feature type="transmembrane region" description="Helical" evidence="23">
    <location>
        <begin position="25"/>
        <end position="44"/>
    </location>
</feature>
<comment type="pathway">
    <text evidence="14">Lipid metabolism; leukotriene C4 biosynthesis.</text>
</comment>
<evidence type="ECO:0000256" key="3">
    <source>
        <dbReference type="ARBA" id="ARBA00022679"/>
    </source>
</evidence>
<comment type="similarity">
    <text evidence="2">Belongs to the MAPEG family.</text>
</comment>
<evidence type="ECO:0000256" key="16">
    <source>
        <dbReference type="ARBA" id="ARBA00039056"/>
    </source>
</evidence>
<evidence type="ECO:0000256" key="14">
    <source>
        <dbReference type="ARBA" id="ARBA00037884"/>
    </source>
</evidence>
<evidence type="ECO:0000313" key="24">
    <source>
        <dbReference type="EMBL" id="OXA52183.1"/>
    </source>
</evidence>
<dbReference type="EMBL" id="LNIX01000007">
    <property type="protein sequence ID" value="OXA52183.1"/>
    <property type="molecule type" value="Genomic_DNA"/>
</dbReference>
<keyword evidence="4 23" id="KW-0812">Transmembrane</keyword>
<keyword evidence="25" id="KW-1185">Reference proteome</keyword>
<feature type="transmembrane region" description="Helical" evidence="23">
    <location>
        <begin position="133"/>
        <end position="152"/>
    </location>
</feature>
<feature type="transmembrane region" description="Helical" evidence="23">
    <location>
        <begin position="89"/>
        <end position="113"/>
    </location>
</feature>
<dbReference type="Pfam" id="PF01124">
    <property type="entry name" value="MAPEG"/>
    <property type="match status" value="1"/>
</dbReference>
<dbReference type="EC" id="4.4.1.20" evidence="16"/>
<comment type="catalytic activity">
    <reaction evidence="19">
        <text>15-deoxy-Delta(12,14)-prostaglandin J2 + glutathione = 15-deoxy-Delta(12,14)-prostaglandin J2-S-(R)-glutathione</text>
        <dbReference type="Rhea" id="RHEA:75963"/>
        <dbReference type="ChEBI" id="CHEBI:57925"/>
        <dbReference type="ChEBI" id="CHEBI:85236"/>
        <dbReference type="ChEBI" id="CHEBI:194498"/>
    </reaction>
    <physiologicalReaction direction="left-to-right" evidence="19">
        <dbReference type="Rhea" id="RHEA:75964"/>
    </physiologicalReaction>
</comment>
<comment type="catalytic activity">
    <reaction evidence="18">
        <text>leukotriene C4 = leukotriene A4 + glutathione</text>
        <dbReference type="Rhea" id="RHEA:17617"/>
        <dbReference type="ChEBI" id="CHEBI:57463"/>
        <dbReference type="ChEBI" id="CHEBI:57925"/>
        <dbReference type="ChEBI" id="CHEBI:57973"/>
        <dbReference type="EC" id="4.4.1.20"/>
    </reaction>
    <physiologicalReaction direction="right-to-left" evidence="18">
        <dbReference type="Rhea" id="RHEA:17619"/>
    </physiologicalReaction>
</comment>
<evidence type="ECO:0000256" key="21">
    <source>
        <dbReference type="ARBA" id="ARBA00075145"/>
    </source>
</evidence>
<keyword evidence="3 24" id="KW-0808">Transferase</keyword>
<comment type="catalytic activity">
    <reaction evidence="17">
        <text>(5S)-hydroperoxy-(6E,8Z,11Z,14Z)-eicosatetraenoate + 2 glutathione = (5S)-hydroxy-(6E,8Z,11Z,14Z)-eicosatetraenoate + glutathione disulfide + H2O</text>
        <dbReference type="Rhea" id="RHEA:48620"/>
        <dbReference type="ChEBI" id="CHEBI:15377"/>
        <dbReference type="ChEBI" id="CHEBI:57450"/>
        <dbReference type="ChEBI" id="CHEBI:57925"/>
        <dbReference type="ChEBI" id="CHEBI:58297"/>
        <dbReference type="ChEBI" id="CHEBI:90632"/>
    </reaction>
    <physiologicalReaction direction="left-to-right" evidence="17">
        <dbReference type="Rhea" id="RHEA:48621"/>
    </physiologicalReaction>
</comment>
<name>A0A226E3L2_FOLCA</name>
<evidence type="ECO:0000256" key="7">
    <source>
        <dbReference type="ARBA" id="ARBA00023002"/>
    </source>
</evidence>
<keyword evidence="13" id="KW-0449">Lipoprotein</keyword>
<evidence type="ECO:0000256" key="5">
    <source>
        <dbReference type="ARBA" id="ARBA00022787"/>
    </source>
</evidence>
<dbReference type="Proteomes" id="UP000198287">
    <property type="component" value="Unassembled WGS sequence"/>
</dbReference>
<dbReference type="GO" id="GO:0005635">
    <property type="term" value="C:nuclear envelope"/>
    <property type="evidence" value="ECO:0007669"/>
    <property type="project" value="TreeGrafter"/>
</dbReference>
<keyword evidence="11" id="KW-0564">Palmitate</keyword>
<evidence type="ECO:0000256" key="9">
    <source>
        <dbReference type="ARBA" id="ARBA00023128"/>
    </source>
</evidence>
<dbReference type="InterPro" id="IPR001129">
    <property type="entry name" value="Membr-assoc_MAPEG"/>
</dbReference>
<dbReference type="PANTHER" id="PTHR10250">
    <property type="entry name" value="MICROSOMAL GLUTATHIONE S-TRANSFERASE"/>
    <property type="match status" value="1"/>
</dbReference>
<keyword evidence="12" id="KW-0456">Lyase</keyword>
<evidence type="ECO:0000256" key="20">
    <source>
        <dbReference type="ARBA" id="ARBA00069748"/>
    </source>
</evidence>
<evidence type="ECO:0000256" key="1">
    <source>
        <dbReference type="ARBA" id="ARBA00004374"/>
    </source>
</evidence>
<evidence type="ECO:0000256" key="8">
    <source>
        <dbReference type="ARBA" id="ARBA00023098"/>
    </source>
</evidence>
<evidence type="ECO:0000256" key="13">
    <source>
        <dbReference type="ARBA" id="ARBA00023288"/>
    </source>
</evidence>
<dbReference type="FunFam" id="1.20.120.550:FF:000004">
    <property type="entry name" value="Microsomal glutathione S-transferase 3"/>
    <property type="match status" value="1"/>
</dbReference>
<organism evidence="24 25">
    <name type="scientific">Folsomia candida</name>
    <name type="common">Springtail</name>
    <dbReference type="NCBI Taxonomy" id="158441"/>
    <lineage>
        <taxon>Eukaryota</taxon>
        <taxon>Metazoa</taxon>
        <taxon>Ecdysozoa</taxon>
        <taxon>Arthropoda</taxon>
        <taxon>Hexapoda</taxon>
        <taxon>Collembola</taxon>
        <taxon>Entomobryomorpha</taxon>
        <taxon>Isotomoidea</taxon>
        <taxon>Isotomidae</taxon>
        <taxon>Proisotominae</taxon>
        <taxon>Folsomia</taxon>
    </lineage>
</organism>
<accession>A0A226E3L2</accession>
<evidence type="ECO:0000256" key="2">
    <source>
        <dbReference type="ARBA" id="ARBA00010459"/>
    </source>
</evidence>
<evidence type="ECO:0000256" key="11">
    <source>
        <dbReference type="ARBA" id="ARBA00023139"/>
    </source>
</evidence>
<dbReference type="InterPro" id="IPR050997">
    <property type="entry name" value="MAPEG"/>
</dbReference>
<dbReference type="OrthoDB" id="410651at2759"/>
<evidence type="ECO:0000256" key="22">
    <source>
        <dbReference type="ARBA" id="ARBA00076908"/>
    </source>
</evidence>
<dbReference type="SUPFAM" id="SSF161084">
    <property type="entry name" value="MAPEG domain-like"/>
    <property type="match status" value="1"/>
</dbReference>
<keyword evidence="8" id="KW-0443">Lipid metabolism</keyword>
<evidence type="ECO:0000256" key="18">
    <source>
        <dbReference type="ARBA" id="ARBA00049298"/>
    </source>
</evidence>
<keyword evidence="7" id="KW-0560">Oxidoreductase</keyword>
<dbReference type="GO" id="GO:0004364">
    <property type="term" value="F:glutathione transferase activity"/>
    <property type="evidence" value="ECO:0007669"/>
    <property type="project" value="TreeGrafter"/>
</dbReference>
<dbReference type="STRING" id="158441.A0A226E3L2"/>
<keyword evidence="5" id="KW-1000">Mitochondrion outer membrane</keyword>
<gene>
    <name evidence="24" type="ORF">Fcan01_12895</name>
</gene>
<dbReference type="Gene3D" id="1.20.120.550">
    <property type="entry name" value="Membrane associated eicosanoid/glutathione metabolism-like domain"/>
    <property type="match status" value="1"/>
</dbReference>
<comment type="caution">
    <text evidence="24">The sequence shown here is derived from an EMBL/GenBank/DDBJ whole genome shotgun (WGS) entry which is preliminary data.</text>
</comment>
<evidence type="ECO:0000256" key="10">
    <source>
        <dbReference type="ARBA" id="ARBA00023136"/>
    </source>
</evidence>
<evidence type="ECO:0000256" key="6">
    <source>
        <dbReference type="ARBA" id="ARBA00022989"/>
    </source>
</evidence>
<dbReference type="AlphaFoldDB" id="A0A226E3L2"/>
<dbReference type="GO" id="GO:0006691">
    <property type="term" value="P:leukotriene metabolic process"/>
    <property type="evidence" value="ECO:0007669"/>
    <property type="project" value="UniProtKB-ARBA"/>
</dbReference>
<dbReference type="GO" id="GO:0004602">
    <property type="term" value="F:glutathione peroxidase activity"/>
    <property type="evidence" value="ECO:0007669"/>
    <property type="project" value="TreeGrafter"/>
</dbReference>
<evidence type="ECO:0000256" key="12">
    <source>
        <dbReference type="ARBA" id="ARBA00023239"/>
    </source>
</evidence>